<proteinExistence type="inferred from homology"/>
<accession>A0A0M0BTE4</accession>
<dbReference type="GO" id="GO:0005840">
    <property type="term" value="C:ribosome"/>
    <property type="evidence" value="ECO:0007669"/>
    <property type="project" value="UniProtKB-KW"/>
</dbReference>
<dbReference type="SMART" id="SM01397">
    <property type="entry name" value="Ribosomal_S3Ae"/>
    <property type="match status" value="1"/>
</dbReference>
<name>A0A0M0BTE4_9ARCH</name>
<dbReference type="InterPro" id="IPR001593">
    <property type="entry name" value="Ribosomal_eS1"/>
</dbReference>
<reference evidence="6" key="1">
    <citation type="submission" date="2015-06" db="EMBL/GenBank/DDBJ databases">
        <title>New insights into the roles of widespread benthic archaea in carbon and nitrogen cycling.</title>
        <authorList>
            <person name="Lazar C.S."/>
            <person name="Baker B.J."/>
            <person name="Seitz K.W."/>
            <person name="Hyde A.S."/>
            <person name="Dick G.J."/>
            <person name="Hinrichs K.-U."/>
            <person name="Teske A.P."/>
        </authorList>
    </citation>
    <scope>NUCLEOTIDE SEQUENCE [LARGE SCALE GENOMIC DNA]</scope>
</reference>
<keyword evidence="2 3" id="KW-0687">Ribonucleoprotein</keyword>
<evidence type="ECO:0000256" key="3">
    <source>
        <dbReference type="HAMAP-Rule" id="MF_00359"/>
    </source>
</evidence>
<dbReference type="EMBL" id="LFWV01000027">
    <property type="protein sequence ID" value="KON31724.1"/>
    <property type="molecule type" value="Genomic_DNA"/>
</dbReference>
<protein>
    <recommendedName>
        <fullName evidence="3">Small ribosomal subunit protein eS1</fullName>
    </recommendedName>
</protein>
<dbReference type="InterPro" id="IPR018281">
    <property type="entry name" value="Ribosomal_eS1_CS"/>
</dbReference>
<organism evidence="5 6">
    <name type="scientific">miscellaneous Crenarchaeota group-1 archaeon SG8-32-3</name>
    <dbReference type="NCBI Taxonomy" id="1685125"/>
    <lineage>
        <taxon>Archaea</taxon>
        <taxon>Candidatus Bathyarchaeota</taxon>
        <taxon>MCG-1</taxon>
    </lineage>
</organism>
<keyword evidence="1 3" id="KW-0689">Ribosomal protein</keyword>
<comment type="caution">
    <text evidence="5">The sequence shown here is derived from an EMBL/GenBank/DDBJ whole genome shotgun (WGS) entry which is preliminary data.</text>
</comment>
<dbReference type="NCBIfam" id="NF003142">
    <property type="entry name" value="PRK04057.1"/>
    <property type="match status" value="1"/>
</dbReference>
<dbReference type="HAMAP" id="MF_00359">
    <property type="entry name" value="Ribosomal_eS1"/>
    <property type="match status" value="1"/>
</dbReference>
<evidence type="ECO:0000256" key="4">
    <source>
        <dbReference type="RuleBase" id="RU000668"/>
    </source>
</evidence>
<dbReference type="GO" id="GO:0003735">
    <property type="term" value="F:structural constituent of ribosome"/>
    <property type="evidence" value="ECO:0007669"/>
    <property type="project" value="InterPro"/>
</dbReference>
<dbReference type="GO" id="GO:1990904">
    <property type="term" value="C:ribonucleoprotein complex"/>
    <property type="evidence" value="ECO:0007669"/>
    <property type="project" value="UniProtKB-KW"/>
</dbReference>
<evidence type="ECO:0000313" key="6">
    <source>
        <dbReference type="Proteomes" id="UP000054016"/>
    </source>
</evidence>
<gene>
    <name evidence="3" type="primary">rps3ae</name>
    <name evidence="5" type="ORF">AC478_02385</name>
</gene>
<dbReference type="GO" id="GO:0006412">
    <property type="term" value="P:translation"/>
    <property type="evidence" value="ECO:0007669"/>
    <property type="project" value="UniProtKB-UniRule"/>
</dbReference>
<dbReference type="PROSITE" id="PS01191">
    <property type="entry name" value="RIBOSOMAL_S3AE"/>
    <property type="match status" value="1"/>
</dbReference>
<dbReference type="AlphaFoldDB" id="A0A0M0BTE4"/>
<evidence type="ECO:0000313" key="5">
    <source>
        <dbReference type="EMBL" id="KON31724.1"/>
    </source>
</evidence>
<comment type="similarity">
    <text evidence="3 4">Belongs to the eukaryotic ribosomal protein eS1 family.</text>
</comment>
<dbReference type="Proteomes" id="UP000054016">
    <property type="component" value="Unassembled WGS sequence"/>
</dbReference>
<evidence type="ECO:0000256" key="2">
    <source>
        <dbReference type="ARBA" id="ARBA00023274"/>
    </source>
</evidence>
<dbReference type="Pfam" id="PF01015">
    <property type="entry name" value="Ribosomal_S3Ae"/>
    <property type="match status" value="1"/>
</dbReference>
<evidence type="ECO:0000256" key="1">
    <source>
        <dbReference type="ARBA" id="ARBA00022980"/>
    </source>
</evidence>
<sequence length="204" mass="23380">MSSKSKRLRDKWRGKTWYMVVAPPFFGNVELGTLPAEEPEQLMGRVVEATLYDITSDFSHQYLKMFFQIYELDGKTARTLFKGHEYSRDYLRSLVRRRTTKVDGLFNLITKDGYKLRVSVSALTLSRIKTSQEKLIRNMMTKTIDEKAAALTMDQFVQEMVLGKIASDVYNKAKKVAPLRHVGIRKSKLIAQPAQVPLQEVNAA</sequence>
<dbReference type="InterPro" id="IPR030838">
    <property type="entry name" value="Ribosomal_eS1_arc"/>
</dbReference>